<proteinExistence type="predicted"/>
<feature type="compositionally biased region" description="Polar residues" evidence="1">
    <location>
        <begin position="140"/>
        <end position="155"/>
    </location>
</feature>
<feature type="region of interest" description="Disordered" evidence="1">
    <location>
        <begin position="131"/>
        <end position="170"/>
    </location>
</feature>
<dbReference type="RefSeq" id="XP_056578959.1">
    <property type="nucleotide sequence ID" value="XM_056722709.1"/>
</dbReference>
<evidence type="ECO:0000313" key="3">
    <source>
        <dbReference type="Proteomes" id="UP001147752"/>
    </source>
</evidence>
<sequence length="259" mass="28935">MTEAQFPYEITSWPVESLIDSYMGQYDELGQHPFIASDFPLTMQDGLDPSWAAEEFNWVNEYPVKSTTFQPYPQMWYDAGLVRQDCGMKSDTTSFSLHQSTSFQTTENPPIHPRPDHQLATQRALFMTPSPNTLFPFPGSPTSDPHGSPDSSHASSRGWEGEAEHEDSHKFDFGPAVDAQYQAPGQTHTVRSPYPRKDECLTPLEMPDGSTRMTSNWLPVDPDAGFAIGSAMMNEDVAAFQDVKHAFFPSAPAAWSYDP</sequence>
<dbReference type="EMBL" id="JAPZBT010000002">
    <property type="protein sequence ID" value="KAJ5372973.1"/>
    <property type="molecule type" value="Genomic_DNA"/>
</dbReference>
<dbReference type="Proteomes" id="UP001147752">
    <property type="component" value="Unassembled WGS sequence"/>
</dbReference>
<dbReference type="OrthoDB" id="4509688at2759"/>
<name>A0A9W9SB77_9EURO</name>
<reference evidence="2" key="1">
    <citation type="submission" date="2022-12" db="EMBL/GenBank/DDBJ databases">
        <authorList>
            <person name="Petersen C."/>
        </authorList>
    </citation>
    <scope>NUCLEOTIDE SEQUENCE</scope>
    <source>
        <strain evidence="2">IBT 3081</strain>
    </source>
</reference>
<dbReference type="GeneID" id="81461892"/>
<gene>
    <name evidence="2" type="ORF">N7517_004979</name>
</gene>
<reference evidence="2" key="2">
    <citation type="journal article" date="2023" name="IMA Fungus">
        <title>Comparative genomic study of the Penicillium genus elucidates a diverse pangenome and 15 lateral gene transfer events.</title>
        <authorList>
            <person name="Petersen C."/>
            <person name="Sorensen T."/>
            <person name="Nielsen M.R."/>
            <person name="Sondergaard T.E."/>
            <person name="Sorensen J.L."/>
            <person name="Fitzpatrick D.A."/>
            <person name="Frisvad J.C."/>
            <person name="Nielsen K.L."/>
        </authorList>
    </citation>
    <scope>NUCLEOTIDE SEQUENCE</scope>
    <source>
        <strain evidence="2">IBT 3081</strain>
    </source>
</reference>
<protein>
    <submittedName>
        <fullName evidence="2">Uncharacterized protein</fullName>
    </submittedName>
</protein>
<dbReference type="AlphaFoldDB" id="A0A9W9SB77"/>
<accession>A0A9W9SB77</accession>
<evidence type="ECO:0000256" key="1">
    <source>
        <dbReference type="SAM" id="MobiDB-lite"/>
    </source>
</evidence>
<keyword evidence="3" id="KW-1185">Reference proteome</keyword>
<comment type="caution">
    <text evidence="2">The sequence shown here is derived from an EMBL/GenBank/DDBJ whole genome shotgun (WGS) entry which is preliminary data.</text>
</comment>
<feature type="compositionally biased region" description="Basic and acidic residues" evidence="1">
    <location>
        <begin position="159"/>
        <end position="170"/>
    </location>
</feature>
<organism evidence="2 3">
    <name type="scientific">Penicillium concentricum</name>
    <dbReference type="NCBI Taxonomy" id="293559"/>
    <lineage>
        <taxon>Eukaryota</taxon>
        <taxon>Fungi</taxon>
        <taxon>Dikarya</taxon>
        <taxon>Ascomycota</taxon>
        <taxon>Pezizomycotina</taxon>
        <taxon>Eurotiomycetes</taxon>
        <taxon>Eurotiomycetidae</taxon>
        <taxon>Eurotiales</taxon>
        <taxon>Aspergillaceae</taxon>
        <taxon>Penicillium</taxon>
    </lineage>
</organism>
<evidence type="ECO:0000313" key="2">
    <source>
        <dbReference type="EMBL" id="KAJ5372973.1"/>
    </source>
</evidence>